<feature type="transmembrane region" description="Helical" evidence="8">
    <location>
        <begin position="184"/>
        <end position="202"/>
    </location>
</feature>
<evidence type="ECO:0000256" key="2">
    <source>
        <dbReference type="ARBA" id="ARBA00004141"/>
    </source>
</evidence>
<evidence type="ECO:0000256" key="1">
    <source>
        <dbReference type="ARBA" id="ARBA00002501"/>
    </source>
</evidence>
<dbReference type="AlphaFoldDB" id="A0A8T0GPJ5"/>
<evidence type="ECO:0000256" key="4">
    <source>
        <dbReference type="ARBA" id="ARBA00022692"/>
    </source>
</evidence>
<accession>A0A8T0GPJ5</accession>
<comment type="subcellular location">
    <subcellularLocation>
        <location evidence="2">Membrane</location>
        <topology evidence="2">Multi-pass membrane protein</topology>
    </subcellularLocation>
</comment>
<dbReference type="Pfam" id="PF03208">
    <property type="entry name" value="PRA1"/>
    <property type="match status" value="1"/>
</dbReference>
<proteinExistence type="inferred from homology"/>
<feature type="region of interest" description="Disordered" evidence="7">
    <location>
        <begin position="234"/>
        <end position="313"/>
    </location>
</feature>
<comment type="caution">
    <text evidence="9">The sequence shown here is derived from an EMBL/GenBank/DDBJ whole genome shotgun (WGS) entry which is preliminary data.</text>
</comment>
<dbReference type="PANTHER" id="PTHR19317">
    <property type="entry name" value="PRENYLATED RAB ACCEPTOR 1-RELATED"/>
    <property type="match status" value="1"/>
</dbReference>
<name>A0A8T0GPJ5_CERPU</name>
<keyword evidence="6 8" id="KW-0472">Membrane</keyword>
<evidence type="ECO:0000256" key="7">
    <source>
        <dbReference type="SAM" id="MobiDB-lite"/>
    </source>
</evidence>
<dbReference type="EMBL" id="CM026431">
    <property type="protein sequence ID" value="KAG0560134.1"/>
    <property type="molecule type" value="Genomic_DNA"/>
</dbReference>
<protein>
    <recommendedName>
        <fullName evidence="11">PRA1 family protein</fullName>
    </recommendedName>
</protein>
<keyword evidence="4 8" id="KW-0812">Transmembrane</keyword>
<reference evidence="9" key="1">
    <citation type="submission" date="2020-06" db="EMBL/GenBank/DDBJ databases">
        <title>WGS assembly of Ceratodon purpureus strain R40.</title>
        <authorList>
            <person name="Carey S.B."/>
            <person name="Jenkins J."/>
            <person name="Shu S."/>
            <person name="Lovell J.T."/>
            <person name="Sreedasyam A."/>
            <person name="Maumus F."/>
            <person name="Tiley G.P."/>
            <person name="Fernandez-Pozo N."/>
            <person name="Barry K."/>
            <person name="Chen C."/>
            <person name="Wang M."/>
            <person name="Lipzen A."/>
            <person name="Daum C."/>
            <person name="Saski C.A."/>
            <person name="Payton A.C."/>
            <person name="Mcbreen J.C."/>
            <person name="Conrad R.E."/>
            <person name="Kollar L.M."/>
            <person name="Olsson S."/>
            <person name="Huttunen S."/>
            <person name="Landis J.B."/>
            <person name="Wickett N.J."/>
            <person name="Johnson M.G."/>
            <person name="Rensing S.A."/>
            <person name="Grimwood J."/>
            <person name="Schmutz J."/>
            <person name="Mcdaniel S.F."/>
        </authorList>
    </citation>
    <scope>NUCLEOTIDE SEQUENCE</scope>
    <source>
        <strain evidence="9">R40</strain>
    </source>
</reference>
<dbReference type="InterPro" id="IPR004895">
    <property type="entry name" value="Prenylated_rab_accept_PRA1"/>
</dbReference>
<evidence type="ECO:0008006" key="11">
    <source>
        <dbReference type="Google" id="ProtNLM"/>
    </source>
</evidence>
<dbReference type="PANTHER" id="PTHR19317:SF1">
    <property type="entry name" value="PRA1 FAMILY PROTEIN H"/>
    <property type="match status" value="1"/>
</dbReference>
<dbReference type="OrthoDB" id="779054at2759"/>
<evidence type="ECO:0000256" key="3">
    <source>
        <dbReference type="ARBA" id="ARBA00006483"/>
    </source>
</evidence>
<evidence type="ECO:0000313" key="10">
    <source>
        <dbReference type="Proteomes" id="UP000822688"/>
    </source>
</evidence>
<sequence>MAFKENPLSLSVSQTAFEEWLRENGHLETLDRTELDHHLRLPSHSSFREFSKAVKSNAFMNLTVDDLLKKPVSWTGEFFDCGFGPGETYSWPRSISQAKMRMDENIRRYTGNYVVLVAIVFLILLYQMPMALVGIISVILVWDTLRRAGDEWGLERNGYRYRALAFVGNSVTVVLMVYCKIALALFWAGIGSLLVVTAHSCLRRITSTKAVPAGSVQSARSPAQSIKLAGLSVKSGRSSADRRQSIELPVKTRRSSSERGQSVELPVKSRRSSSERGQSVELPVKSRRSSSERRQSVEPPVKSGRSLEEIKQSTQLPVKVVKLKE</sequence>
<dbReference type="Proteomes" id="UP000822688">
    <property type="component" value="Chromosome 10"/>
</dbReference>
<evidence type="ECO:0000256" key="5">
    <source>
        <dbReference type="ARBA" id="ARBA00022989"/>
    </source>
</evidence>
<keyword evidence="5 8" id="KW-1133">Transmembrane helix</keyword>
<dbReference type="GO" id="GO:0016020">
    <property type="term" value="C:membrane"/>
    <property type="evidence" value="ECO:0007669"/>
    <property type="project" value="UniProtKB-SubCell"/>
</dbReference>
<dbReference type="GO" id="GO:0005794">
    <property type="term" value="C:Golgi apparatus"/>
    <property type="evidence" value="ECO:0007669"/>
    <property type="project" value="TreeGrafter"/>
</dbReference>
<gene>
    <name evidence="9" type="ORF">KC19_10G156500</name>
</gene>
<evidence type="ECO:0000256" key="6">
    <source>
        <dbReference type="ARBA" id="ARBA00023136"/>
    </source>
</evidence>
<dbReference type="GO" id="GO:0016192">
    <property type="term" value="P:vesicle-mediated transport"/>
    <property type="evidence" value="ECO:0007669"/>
    <property type="project" value="TreeGrafter"/>
</dbReference>
<comment type="similarity">
    <text evidence="3">Belongs to the PRA1 family.</text>
</comment>
<feature type="transmembrane region" description="Helical" evidence="8">
    <location>
        <begin position="109"/>
        <end position="126"/>
    </location>
</feature>
<keyword evidence="10" id="KW-1185">Reference proteome</keyword>
<dbReference type="GO" id="GO:0005783">
    <property type="term" value="C:endoplasmic reticulum"/>
    <property type="evidence" value="ECO:0007669"/>
    <property type="project" value="TreeGrafter"/>
</dbReference>
<evidence type="ECO:0000313" key="9">
    <source>
        <dbReference type="EMBL" id="KAG0560134.1"/>
    </source>
</evidence>
<evidence type="ECO:0000256" key="8">
    <source>
        <dbReference type="SAM" id="Phobius"/>
    </source>
</evidence>
<organism evidence="9 10">
    <name type="scientific">Ceratodon purpureus</name>
    <name type="common">Fire moss</name>
    <name type="synonym">Dicranum purpureum</name>
    <dbReference type="NCBI Taxonomy" id="3225"/>
    <lineage>
        <taxon>Eukaryota</taxon>
        <taxon>Viridiplantae</taxon>
        <taxon>Streptophyta</taxon>
        <taxon>Embryophyta</taxon>
        <taxon>Bryophyta</taxon>
        <taxon>Bryophytina</taxon>
        <taxon>Bryopsida</taxon>
        <taxon>Dicranidae</taxon>
        <taxon>Pseudoditrichales</taxon>
        <taxon>Ditrichaceae</taxon>
        <taxon>Ceratodon</taxon>
    </lineage>
</organism>
<comment type="function">
    <text evidence="1">May be involved in both secretory and endocytic intracellular trafficking in the endosomal/prevacuolar compartments.</text>
</comment>